<evidence type="ECO:0000313" key="3">
    <source>
        <dbReference type="Proteomes" id="UP000249873"/>
    </source>
</evidence>
<feature type="transmembrane region" description="Helical" evidence="1">
    <location>
        <begin position="114"/>
        <end position="130"/>
    </location>
</feature>
<evidence type="ECO:0000313" key="2">
    <source>
        <dbReference type="EMBL" id="AWV98109.1"/>
    </source>
</evidence>
<reference evidence="2 3" key="1">
    <citation type="submission" date="2018-05" db="EMBL/GenBank/DDBJ databases">
        <title>Complete genome sequence of Arcticibacterium luteifluviistationis SM1504T, a cytophagaceae bacterium isolated from Arctic surface seawater.</title>
        <authorList>
            <person name="Li Y."/>
            <person name="Qin Q.-L."/>
        </authorList>
    </citation>
    <scope>NUCLEOTIDE SEQUENCE [LARGE SCALE GENOMIC DNA]</scope>
    <source>
        <strain evidence="2 3">SM1504</strain>
    </source>
</reference>
<keyword evidence="1" id="KW-0812">Transmembrane</keyword>
<dbReference type="KEGG" id="als:DJ013_07955"/>
<gene>
    <name evidence="2" type="ORF">DJ013_07955</name>
</gene>
<keyword evidence="1" id="KW-1133">Transmembrane helix</keyword>
<dbReference type="OrthoDB" id="980347at2"/>
<protein>
    <recommendedName>
        <fullName evidence="4">HTH LytTR-type domain-containing protein</fullName>
    </recommendedName>
</protein>
<dbReference type="EMBL" id="CP029480">
    <property type="protein sequence ID" value="AWV98109.1"/>
    <property type="molecule type" value="Genomic_DNA"/>
</dbReference>
<sequence length="304" mass="33750">MIKSILSFPLQVIQFVSNTINRIIAQSKNPLQSNVLSYKSLINAGIVACLIYGLYHFIEPFGINNYSNENKTILIALSAISGFMGLVISDFLLPSLFKSYFENSSWTVMKEISLYAMRSFFIGLMVMVLGNQTGLTNFNLPVFLLQFTVAASVIGVFIAFIKESMLRKKFQTKAESTNQRIQSYSVPESSNSNPFPVLVFSGSNDKVSIVPNQLISVNIEKYKSEFVYQNILGTVNKTLDISAADVLKEVNGYGQFIELDKNHFVNAQALYKAEGNGAGYLVHVAKFSNPIGVSRKFHGAIENL</sequence>
<feature type="transmembrane region" description="Helical" evidence="1">
    <location>
        <begin position="41"/>
        <end position="58"/>
    </location>
</feature>
<feature type="transmembrane region" description="Helical" evidence="1">
    <location>
        <begin position="73"/>
        <end position="93"/>
    </location>
</feature>
<proteinExistence type="predicted"/>
<evidence type="ECO:0000256" key="1">
    <source>
        <dbReference type="SAM" id="Phobius"/>
    </source>
</evidence>
<evidence type="ECO:0008006" key="4">
    <source>
        <dbReference type="Google" id="ProtNLM"/>
    </source>
</evidence>
<accession>A0A2Z4GA36</accession>
<keyword evidence="3" id="KW-1185">Reference proteome</keyword>
<feature type="transmembrane region" description="Helical" evidence="1">
    <location>
        <begin position="142"/>
        <end position="161"/>
    </location>
</feature>
<name>A0A2Z4GA36_9BACT</name>
<dbReference type="AlphaFoldDB" id="A0A2Z4GA36"/>
<organism evidence="2 3">
    <name type="scientific">Arcticibacterium luteifluviistationis</name>
    <dbReference type="NCBI Taxonomy" id="1784714"/>
    <lineage>
        <taxon>Bacteria</taxon>
        <taxon>Pseudomonadati</taxon>
        <taxon>Bacteroidota</taxon>
        <taxon>Cytophagia</taxon>
        <taxon>Cytophagales</taxon>
        <taxon>Leadbetterellaceae</taxon>
        <taxon>Arcticibacterium</taxon>
    </lineage>
</organism>
<dbReference type="RefSeq" id="WP_111371211.1">
    <property type="nucleotide sequence ID" value="NZ_CP029480.1"/>
</dbReference>
<keyword evidence="1" id="KW-0472">Membrane</keyword>
<dbReference type="Proteomes" id="UP000249873">
    <property type="component" value="Chromosome"/>
</dbReference>